<dbReference type="EMBL" id="GL445853">
    <property type="protein sequence ID" value="EFN89013.1"/>
    <property type="molecule type" value="Genomic_DNA"/>
</dbReference>
<dbReference type="InParanoid" id="E2B5L7"/>
<dbReference type="InterPro" id="IPR001878">
    <property type="entry name" value="Znf_CCHC"/>
</dbReference>
<proteinExistence type="predicted"/>
<dbReference type="GO" id="GO:0003676">
    <property type="term" value="F:nucleic acid binding"/>
    <property type="evidence" value="ECO:0007669"/>
    <property type="project" value="InterPro"/>
</dbReference>
<dbReference type="PROSITE" id="PS50158">
    <property type="entry name" value="ZF_CCHC"/>
    <property type="match status" value="1"/>
</dbReference>
<keyword evidence="1" id="KW-0479">Metal-binding</keyword>
<gene>
    <name evidence="3" type="ORF">EAI_08639</name>
</gene>
<protein>
    <recommendedName>
        <fullName evidence="2">CCHC-type domain-containing protein</fullName>
    </recommendedName>
</protein>
<reference evidence="3 4" key="1">
    <citation type="journal article" date="2010" name="Science">
        <title>Genomic comparison of the ants Camponotus floridanus and Harpegnathos saltator.</title>
        <authorList>
            <person name="Bonasio R."/>
            <person name="Zhang G."/>
            <person name="Ye C."/>
            <person name="Mutti N.S."/>
            <person name="Fang X."/>
            <person name="Qin N."/>
            <person name="Donahue G."/>
            <person name="Yang P."/>
            <person name="Li Q."/>
            <person name="Li C."/>
            <person name="Zhang P."/>
            <person name="Huang Z."/>
            <person name="Berger S.L."/>
            <person name="Reinberg D."/>
            <person name="Wang J."/>
            <person name="Liebig J."/>
        </authorList>
    </citation>
    <scope>NUCLEOTIDE SEQUENCE [LARGE SCALE GENOMIC DNA]</scope>
    <source>
        <strain evidence="3 4">R22 G/1</strain>
    </source>
</reference>
<name>E2B5L7_HARSA</name>
<sequence>QGATGALILEIPREDRKAQADLLAEKLREVLADRAKINRSQKMREIRIRGMEISTTEREVVEHVVEYGGCEPADVQTGKIRTTPNGSRSLWLRCPLTAAKKVAERETLAIGWTQARAELLDFRLLQCYRCLERGHVQQNCKSGTDRSRNCYRCGESGHQ</sequence>
<dbReference type="InterPro" id="IPR036875">
    <property type="entry name" value="Znf_CCHC_sf"/>
</dbReference>
<evidence type="ECO:0000313" key="3">
    <source>
        <dbReference type="EMBL" id="EFN89013.1"/>
    </source>
</evidence>
<dbReference type="GO" id="GO:0008270">
    <property type="term" value="F:zinc ion binding"/>
    <property type="evidence" value="ECO:0007669"/>
    <property type="project" value="UniProtKB-KW"/>
</dbReference>
<dbReference type="OMA" id="NIRVDRM"/>
<feature type="domain" description="CCHC-type" evidence="2">
    <location>
        <begin position="127"/>
        <end position="142"/>
    </location>
</feature>
<feature type="non-terminal residue" evidence="3">
    <location>
        <position position="1"/>
    </location>
</feature>
<feature type="non-terminal residue" evidence="3">
    <location>
        <position position="159"/>
    </location>
</feature>
<evidence type="ECO:0000259" key="2">
    <source>
        <dbReference type="PROSITE" id="PS50158"/>
    </source>
</evidence>
<dbReference type="Gene3D" id="4.10.60.10">
    <property type="entry name" value="Zinc finger, CCHC-type"/>
    <property type="match status" value="1"/>
</dbReference>
<dbReference type="AlphaFoldDB" id="E2B5L7"/>
<evidence type="ECO:0000256" key="1">
    <source>
        <dbReference type="PROSITE-ProRule" id="PRU00047"/>
    </source>
</evidence>
<keyword evidence="1" id="KW-0862">Zinc</keyword>
<organism evidence="4">
    <name type="scientific">Harpegnathos saltator</name>
    <name type="common">Jerdon's jumping ant</name>
    <dbReference type="NCBI Taxonomy" id="610380"/>
    <lineage>
        <taxon>Eukaryota</taxon>
        <taxon>Metazoa</taxon>
        <taxon>Ecdysozoa</taxon>
        <taxon>Arthropoda</taxon>
        <taxon>Hexapoda</taxon>
        <taxon>Insecta</taxon>
        <taxon>Pterygota</taxon>
        <taxon>Neoptera</taxon>
        <taxon>Endopterygota</taxon>
        <taxon>Hymenoptera</taxon>
        <taxon>Apocrita</taxon>
        <taxon>Aculeata</taxon>
        <taxon>Formicoidea</taxon>
        <taxon>Formicidae</taxon>
        <taxon>Ponerinae</taxon>
        <taxon>Ponerini</taxon>
        <taxon>Harpegnathos</taxon>
    </lineage>
</organism>
<keyword evidence="4" id="KW-1185">Reference proteome</keyword>
<dbReference type="Proteomes" id="UP000008237">
    <property type="component" value="Unassembled WGS sequence"/>
</dbReference>
<dbReference type="SUPFAM" id="SSF57756">
    <property type="entry name" value="Retrovirus zinc finger-like domains"/>
    <property type="match status" value="1"/>
</dbReference>
<accession>E2B5L7</accession>
<evidence type="ECO:0000313" key="4">
    <source>
        <dbReference type="Proteomes" id="UP000008237"/>
    </source>
</evidence>
<keyword evidence="1" id="KW-0863">Zinc-finger</keyword>